<dbReference type="PRINTS" id="PR00313">
    <property type="entry name" value="CABNDNGRPT"/>
</dbReference>
<evidence type="ECO:0000256" key="3">
    <source>
        <dbReference type="ARBA" id="ARBA00022837"/>
    </source>
</evidence>
<keyword evidence="4" id="KW-0472">Membrane</keyword>
<keyword evidence="4" id="KW-0812">Transmembrane</keyword>
<evidence type="ECO:0000256" key="2">
    <source>
        <dbReference type="ARBA" id="ARBA00022525"/>
    </source>
</evidence>
<feature type="transmembrane region" description="Helical" evidence="4">
    <location>
        <begin position="1014"/>
        <end position="1035"/>
    </location>
</feature>
<dbReference type="STRING" id="572265.HDEF_0846"/>
<accession>C4K4S3</accession>
<name>C4K4S3_HAMD5</name>
<keyword evidence="2" id="KW-0964">Secreted</keyword>
<dbReference type="InterPro" id="IPR011049">
    <property type="entry name" value="Serralysin-like_metalloprot_C"/>
</dbReference>
<keyword evidence="6" id="KW-1185">Reference proteome</keyword>
<sequence>MPKNSDSFISAFGPHFVMENSFDFNQYYQVFKKAKNRIKTINRLSEHYDGSTGLCLALSVRYLIEERNFGLGGGKDYMLWLKLRPAYLIIAESDDKNHLMTIGNKDAFQVETIIKNQYRHQHLSTELEKIIRLQSSQDFEIKGDELSNKNFNQNTQSIASDLLLHANREYSEYINKNGLEINQKYHLKRGMPLESISKTNFSDFFNYFKDPLENQYFLFFTKTHAMAITVIHDPVQTIWTFFDPNIGAYSFNEYDAWRNFMTDHLLNTVSVNNGKKIYKFGYTESGKEIEIEYTHLVRRNHSAYNETWKEAASQEENYLIESLIKKRTEFKFNEKVTGKLLACNLNAQNKIIDITIKITHNEINEFTVTLPYHRFDQIRDAVMHRIDKKGNLILNEYSKNILGDLEPAKDRVGRVKQVMSIINDIAHKKLDYTFIYQDKGMLDLLTGFFKDGDQNFNGKKFIKICFDPIERNHWMLKARQLLATRAFQNQSDKLSDEKSLEKTYYLNLIKENNLSDLMVLASKKEYQRAGIYINIAPQFLYIPNEINNNLALGFIWLNAKRKGKTFQESFLKFLATYSLIYADKADVELSDYDTEKLKEFENLFQSLKKEIKKEKNKIFIMNPMCSPLPKIPGRYFLSSTKSDNGYILVLDITQHHQGNTITLYDPIVGDIQMKTSSQDNTEFDQFLNDYLDYKVLDNKTRAELYGFQKFQENYYFEVTKLSPIHLTKLNILNKINDFTSHVDFDRERIFKLPDITLNKLTLSPSLIYKMGGIFGDKGLSLEHFSSPSELLYGLRFNARKLKNYLLNKKIEKSEIETAITFLKEKIKMSPSIHSLLEGQKEDKKIAADLIKDIYENSHSASNLKNQFFEKKLYKNMNRIDILMHVAYYFHGFYEIIKIKDLLKDKSLTKEERKILEMQQKSIYFSLFISADMDLIQYGLHKLHINLIGIPRHQLQLYSPLIQKWVKHGSKALPFVNLGLGLGMSSLDFYHAYLHFEKMSQTSDSKTRQDLQVNGFLSLFSGVLGVGTSAAAMIGYKAAFLGGAAGGAAMAAATKLILMSGVAGILGGLFVLLFSQSYSSIRQLEDIQNHVELNTEEFWENFVRLFLGLNPSVELENKTLEAISKTAARQQYNEMLEASAKKILKSLSAQKINSYFYSQQDFDIKMRPYKLLSYRKWINPSFTRAFVDIEKDKLSPKEAEKFIEANAREKINIKDSQYRYPEPSALKPINDYIDANEEDDNNPTVKKISSDETAITKGESTALFDLGDGDDIAVGYRARKNFFKITKGAKQYTGGNKPDIFYLSNTSLNTDESMLLSKFDGLAGEDTIVFDQVLLRDVRYFIDLTVGQIYSGSRNNKKLVANIKNIEHVYGNSKTNNEIKGNNENNYLNGGGGYDEIWGYFGDDVLTFEQGSIDGGEGNDHYILLQNSTSENVIAHIYEVKDDFSFINLHYNVADITSVFLKKNHDIYSINITLRNKNKTETTLALHDIYSFEKEDVEKKYLLLNNQYIFSTLDGFLLFPNWPQVIEKNLEGAFPLALTFNAQYNLFSDIENRSDIKNFSKEQINFIFRKIAQQDLLIVGEKRFFLPDSVKLMMADTPFNDKLIGDSESNLFISRRGNDQLEGGAGRDIYRIEHPDDNERRIWINNNDNSTNPDYDLLILPVGIEQMNIIFKGSDDVILKTNSSNQKKKLEIVFWQFMKNKSYQHITILDAHYQLYHIEVNEEGKIYLDQYDTHIVPTEKEDHLVLTDGDYFTEEKLDAGAGDDLIIDHSHHHRTLHGGDGNDRIIATGNGNKWLYGDAGNDTILAYEGNNFIYGGTGNDFLSGGVGDDIYLITPNDGHTVIEDTGGNDTLILYGMDEGEFHTIEEGEDLVFKLSNPEFENRFSVKIKKGACGTDEQKIETVKTHHPDLKKTITADAQKEMTQEEKEKRENIPPELMKELMSYFNDNQSGSFRQKIARDPDQLISVLSH</sequence>
<keyword evidence="3" id="KW-0106">Calcium</keyword>
<protein>
    <submittedName>
        <fullName evidence="5">RTX-family protein-7</fullName>
    </submittedName>
</protein>
<dbReference type="CDD" id="cd20494">
    <property type="entry name" value="C58_RtxA"/>
    <property type="match status" value="1"/>
</dbReference>
<dbReference type="Proteomes" id="UP000002334">
    <property type="component" value="Chromosome"/>
</dbReference>
<dbReference type="InterPro" id="IPR050557">
    <property type="entry name" value="RTX_toxin/Mannuronan_C5-epim"/>
</dbReference>
<dbReference type="GO" id="GO:0005576">
    <property type="term" value="C:extracellular region"/>
    <property type="evidence" value="ECO:0007669"/>
    <property type="project" value="UniProtKB-SubCell"/>
</dbReference>
<dbReference type="GO" id="GO:0005509">
    <property type="term" value="F:calcium ion binding"/>
    <property type="evidence" value="ECO:0007669"/>
    <property type="project" value="InterPro"/>
</dbReference>
<keyword evidence="4" id="KW-1133">Transmembrane helix</keyword>
<comment type="subcellular location">
    <subcellularLocation>
        <location evidence="1">Secreted</location>
    </subcellularLocation>
</comment>
<dbReference type="eggNOG" id="COG2931">
    <property type="taxonomic scope" value="Bacteria"/>
</dbReference>
<organism evidence="5 6">
    <name type="scientific">Hamiltonella defensa subsp. Acyrthosiphon pisum (strain 5AT)</name>
    <dbReference type="NCBI Taxonomy" id="572265"/>
    <lineage>
        <taxon>Bacteria</taxon>
        <taxon>Pseudomonadati</taxon>
        <taxon>Pseudomonadota</taxon>
        <taxon>Gammaproteobacteria</taxon>
        <taxon>Enterobacterales</taxon>
        <taxon>Enterobacteriaceae</taxon>
        <taxon>aphid secondary symbionts</taxon>
        <taxon>Candidatus Williamhamiltonella</taxon>
    </lineage>
</organism>
<evidence type="ECO:0000256" key="4">
    <source>
        <dbReference type="SAM" id="Phobius"/>
    </source>
</evidence>
<dbReference type="PANTHER" id="PTHR38340:SF1">
    <property type="entry name" value="S-LAYER PROTEIN"/>
    <property type="match status" value="1"/>
</dbReference>
<dbReference type="PANTHER" id="PTHR38340">
    <property type="entry name" value="S-LAYER PROTEIN"/>
    <property type="match status" value="1"/>
</dbReference>
<dbReference type="KEGG" id="hde:HDEF_0846"/>
<dbReference type="Pfam" id="PF00353">
    <property type="entry name" value="HemolysinCabind"/>
    <property type="match status" value="3"/>
</dbReference>
<dbReference type="InterPro" id="IPR001343">
    <property type="entry name" value="Hemolysn_Ca-bd"/>
</dbReference>
<gene>
    <name evidence="5" type="primary">rtxA07</name>
    <name evidence="5" type="ordered locus">HDEF_0846</name>
</gene>
<dbReference type="HOGENOM" id="CLU_2569121_0_0_6"/>
<proteinExistence type="predicted"/>
<evidence type="ECO:0000313" key="5">
    <source>
        <dbReference type="EMBL" id="ACQ67566.1"/>
    </source>
</evidence>
<feature type="transmembrane region" description="Helical" evidence="4">
    <location>
        <begin position="1055"/>
        <end position="1073"/>
    </location>
</feature>
<dbReference type="SUPFAM" id="SSF51120">
    <property type="entry name" value="beta-Roll"/>
    <property type="match status" value="3"/>
</dbReference>
<dbReference type="EMBL" id="CP001277">
    <property type="protein sequence ID" value="ACQ67566.1"/>
    <property type="molecule type" value="Genomic_DNA"/>
</dbReference>
<evidence type="ECO:0000313" key="6">
    <source>
        <dbReference type="Proteomes" id="UP000002334"/>
    </source>
</evidence>
<evidence type="ECO:0000256" key="1">
    <source>
        <dbReference type="ARBA" id="ARBA00004613"/>
    </source>
</evidence>
<reference evidence="5 6" key="1">
    <citation type="journal article" date="2009" name="Proc. Natl. Acad. Sci. U.S.A.">
        <title>Hamiltonella defensa, genome evolution of protective bacterial endosymbiont from pathogenic ancestors.</title>
        <authorList>
            <person name="Degnan P.H."/>
            <person name="Yu Y."/>
            <person name="Sisneros N."/>
            <person name="Wing R.A."/>
            <person name="Moran N.A."/>
        </authorList>
    </citation>
    <scope>NUCLEOTIDE SEQUENCE [LARGE SCALE GENOMIC DNA]</scope>
    <source>
        <strain evidence="6">5AT</strain>
    </source>
</reference>
<dbReference type="Gene3D" id="2.150.10.10">
    <property type="entry name" value="Serralysin-like metalloprotease, C-terminal"/>
    <property type="match status" value="2"/>
</dbReference>